<dbReference type="AlphaFoldDB" id="A0A2P2KAX9"/>
<accession>A0A2P2KAX9</accession>
<sequence length="17" mass="2080">MRFLILSSMLKLMMTYT</sequence>
<reference evidence="1" key="1">
    <citation type="submission" date="2018-02" db="EMBL/GenBank/DDBJ databases">
        <title>Rhizophora mucronata_Transcriptome.</title>
        <authorList>
            <person name="Meera S.P."/>
            <person name="Sreeshan A."/>
            <person name="Augustine A."/>
        </authorList>
    </citation>
    <scope>NUCLEOTIDE SEQUENCE</scope>
    <source>
        <tissue evidence="1">Leaf</tissue>
    </source>
</reference>
<organism evidence="1">
    <name type="scientific">Rhizophora mucronata</name>
    <name type="common">Asiatic mangrove</name>
    <dbReference type="NCBI Taxonomy" id="61149"/>
    <lineage>
        <taxon>Eukaryota</taxon>
        <taxon>Viridiplantae</taxon>
        <taxon>Streptophyta</taxon>
        <taxon>Embryophyta</taxon>
        <taxon>Tracheophyta</taxon>
        <taxon>Spermatophyta</taxon>
        <taxon>Magnoliopsida</taxon>
        <taxon>eudicotyledons</taxon>
        <taxon>Gunneridae</taxon>
        <taxon>Pentapetalae</taxon>
        <taxon>rosids</taxon>
        <taxon>fabids</taxon>
        <taxon>Malpighiales</taxon>
        <taxon>Rhizophoraceae</taxon>
        <taxon>Rhizophora</taxon>
    </lineage>
</organism>
<proteinExistence type="predicted"/>
<protein>
    <submittedName>
        <fullName evidence="1">Uncharacterized protein</fullName>
    </submittedName>
</protein>
<name>A0A2P2KAX9_RHIMU</name>
<dbReference type="EMBL" id="GGEC01022363">
    <property type="protein sequence ID" value="MBX02847.1"/>
    <property type="molecule type" value="Transcribed_RNA"/>
</dbReference>
<evidence type="ECO:0000313" key="1">
    <source>
        <dbReference type="EMBL" id="MBX02847.1"/>
    </source>
</evidence>